<name>A0A369V1S4_9ACTN</name>
<evidence type="ECO:0000259" key="1">
    <source>
        <dbReference type="Pfam" id="PF13676"/>
    </source>
</evidence>
<dbReference type="Gene3D" id="3.40.50.10140">
    <property type="entry name" value="Toll/interleukin-1 receptor homology (TIR) domain"/>
    <property type="match status" value="1"/>
</dbReference>
<comment type="caution">
    <text evidence="2">The sequence shown here is derived from an EMBL/GenBank/DDBJ whole genome shotgun (WGS) entry which is preliminary data.</text>
</comment>
<feature type="domain" description="TIR" evidence="1">
    <location>
        <begin position="4"/>
        <end position="112"/>
    </location>
</feature>
<dbReference type="SUPFAM" id="SSF52200">
    <property type="entry name" value="Toll/Interleukin receptor TIR domain"/>
    <property type="match status" value="1"/>
</dbReference>
<reference evidence="2 3" key="1">
    <citation type="submission" date="2018-07" db="EMBL/GenBank/DDBJ databases">
        <title>Genome guided investigation of antibiotics producing actinomycetales strain isolated from a Macau mangrove ecosystem.</title>
        <authorList>
            <person name="Hu D."/>
        </authorList>
    </citation>
    <scope>NUCLEOTIDE SEQUENCE [LARGE SCALE GENOMIC DNA]</scope>
    <source>
        <strain evidence="2 3">2297</strain>
    </source>
</reference>
<sequence>MPRIFINYRTSDALATATLLDRELTARFGADEIFRAGRSIGAGLKFPDEIRKGLRKCDVLVALIGPGWRDACTRDGGRALDDENDWVRVEITEAFRYGLSVLPVLLDRTPRLTRSDVPKALAELTEVQNLVLDHRYPDDGLDRISDAITAAIPELGKLQRPRPSVRSELADGGLRGNFFFGTSTTKGDNVAGDKHVHGPGGRRA</sequence>
<dbReference type="Proteomes" id="UP000253742">
    <property type="component" value="Unassembled WGS sequence"/>
</dbReference>
<gene>
    <name evidence="2" type="ORF">DVZ84_25665</name>
</gene>
<dbReference type="OrthoDB" id="3654490at2"/>
<evidence type="ECO:0000313" key="3">
    <source>
        <dbReference type="Proteomes" id="UP000253742"/>
    </source>
</evidence>
<dbReference type="GO" id="GO:0007165">
    <property type="term" value="P:signal transduction"/>
    <property type="evidence" value="ECO:0007669"/>
    <property type="project" value="InterPro"/>
</dbReference>
<dbReference type="InterPro" id="IPR035897">
    <property type="entry name" value="Toll_tir_struct_dom_sf"/>
</dbReference>
<dbReference type="AlphaFoldDB" id="A0A369V1S4"/>
<dbReference type="RefSeq" id="WP_114531169.1">
    <property type="nucleotide sequence ID" value="NZ_QQBH01000019.1"/>
</dbReference>
<dbReference type="InterPro" id="IPR000157">
    <property type="entry name" value="TIR_dom"/>
</dbReference>
<proteinExistence type="predicted"/>
<organism evidence="2 3">
    <name type="scientific">Streptomyces parvulus</name>
    <dbReference type="NCBI Taxonomy" id="146923"/>
    <lineage>
        <taxon>Bacteria</taxon>
        <taxon>Bacillati</taxon>
        <taxon>Actinomycetota</taxon>
        <taxon>Actinomycetes</taxon>
        <taxon>Kitasatosporales</taxon>
        <taxon>Streptomycetaceae</taxon>
        <taxon>Streptomyces</taxon>
    </lineage>
</organism>
<dbReference type="Pfam" id="PF13676">
    <property type="entry name" value="TIR_2"/>
    <property type="match status" value="1"/>
</dbReference>
<accession>A0A369V1S4</accession>
<evidence type="ECO:0000313" key="2">
    <source>
        <dbReference type="EMBL" id="RDD86165.1"/>
    </source>
</evidence>
<keyword evidence="2" id="KW-0675">Receptor</keyword>
<dbReference type="EMBL" id="QQBH01000019">
    <property type="protein sequence ID" value="RDD86165.1"/>
    <property type="molecule type" value="Genomic_DNA"/>
</dbReference>
<protein>
    <submittedName>
        <fullName evidence="2">Toll/interleukin-1 receptor domain-containing protein</fullName>
    </submittedName>
</protein>